<gene>
    <name evidence="3" type="ORF">C468_14972</name>
</gene>
<organism evidence="3 4">
    <name type="scientific">Halorubrum kocurii JCM 14978</name>
    <dbReference type="NCBI Taxonomy" id="1230456"/>
    <lineage>
        <taxon>Archaea</taxon>
        <taxon>Methanobacteriati</taxon>
        <taxon>Methanobacteriota</taxon>
        <taxon>Stenosarchaea group</taxon>
        <taxon>Halobacteria</taxon>
        <taxon>Halobacteriales</taxon>
        <taxon>Haloferacaceae</taxon>
        <taxon>Halorubrum</taxon>
    </lineage>
</organism>
<dbReference type="EMBL" id="AOJH01000089">
    <property type="protein sequence ID" value="EMA58954.1"/>
    <property type="molecule type" value="Genomic_DNA"/>
</dbReference>
<dbReference type="PATRIC" id="fig|1230456.3.peg.2983"/>
<keyword evidence="1 3" id="KW-0808">Transferase</keyword>
<evidence type="ECO:0000313" key="3">
    <source>
        <dbReference type="EMBL" id="EMA58954.1"/>
    </source>
</evidence>
<dbReference type="PANTHER" id="PTHR43300">
    <property type="entry name" value="ACETYLTRANSFERASE"/>
    <property type="match status" value="1"/>
</dbReference>
<dbReference type="CDD" id="cd04647">
    <property type="entry name" value="LbH_MAT_like"/>
    <property type="match status" value="1"/>
</dbReference>
<reference evidence="3 4" key="1">
    <citation type="journal article" date="2014" name="PLoS Genet.">
        <title>Phylogenetically driven sequencing of extremely halophilic archaea reveals strategies for static and dynamic osmo-response.</title>
        <authorList>
            <person name="Becker E.A."/>
            <person name="Seitzer P.M."/>
            <person name="Tritt A."/>
            <person name="Larsen D."/>
            <person name="Krusor M."/>
            <person name="Yao A.I."/>
            <person name="Wu D."/>
            <person name="Madern D."/>
            <person name="Eisen J.A."/>
            <person name="Darling A.E."/>
            <person name="Facciotti M.T."/>
        </authorList>
    </citation>
    <scope>NUCLEOTIDE SEQUENCE [LARGE SCALE GENOMIC DNA]</scope>
    <source>
        <strain evidence="3 4">JCM 14978</strain>
    </source>
</reference>
<dbReference type="GO" id="GO:0016740">
    <property type="term" value="F:transferase activity"/>
    <property type="evidence" value="ECO:0007669"/>
    <property type="project" value="UniProtKB-KW"/>
</dbReference>
<protein>
    <submittedName>
        <fullName evidence="3">Galactoside O-acetyltransferase 3</fullName>
    </submittedName>
</protein>
<feature type="region of interest" description="Disordered" evidence="2">
    <location>
        <begin position="1"/>
        <end position="49"/>
    </location>
</feature>
<dbReference type="PROSITE" id="PS00101">
    <property type="entry name" value="HEXAPEP_TRANSFERASES"/>
    <property type="match status" value="1"/>
</dbReference>
<dbReference type="InterPro" id="IPR018357">
    <property type="entry name" value="Hexapep_transf_CS"/>
</dbReference>
<dbReference type="InterPro" id="IPR050179">
    <property type="entry name" value="Trans_hexapeptide_repeat"/>
</dbReference>
<dbReference type="Gene3D" id="2.160.10.10">
    <property type="entry name" value="Hexapeptide repeat proteins"/>
    <property type="match status" value="1"/>
</dbReference>
<evidence type="ECO:0000256" key="1">
    <source>
        <dbReference type="ARBA" id="ARBA00022679"/>
    </source>
</evidence>
<proteinExistence type="predicted"/>
<dbReference type="InterPro" id="IPR001451">
    <property type="entry name" value="Hexapep"/>
</dbReference>
<feature type="compositionally biased region" description="Low complexity" evidence="2">
    <location>
        <begin position="9"/>
        <end position="20"/>
    </location>
</feature>
<dbReference type="SUPFAM" id="SSF51161">
    <property type="entry name" value="Trimeric LpxA-like enzymes"/>
    <property type="match status" value="1"/>
</dbReference>
<dbReference type="Pfam" id="PF00132">
    <property type="entry name" value="Hexapep"/>
    <property type="match status" value="1"/>
</dbReference>
<feature type="compositionally biased region" description="Acidic residues" evidence="2">
    <location>
        <begin position="21"/>
        <end position="37"/>
    </location>
</feature>
<evidence type="ECO:0000256" key="2">
    <source>
        <dbReference type="SAM" id="MobiDB-lite"/>
    </source>
</evidence>
<dbReference type="InterPro" id="IPR011004">
    <property type="entry name" value="Trimer_LpxA-like_sf"/>
</dbReference>
<dbReference type="STRING" id="1230456.C468_14972"/>
<dbReference type="PANTHER" id="PTHR43300:SF11">
    <property type="entry name" value="ACETYLTRANSFERASE RV3034C-RELATED"/>
    <property type="match status" value="1"/>
</dbReference>
<accession>M0NP61</accession>
<dbReference type="Proteomes" id="UP000011546">
    <property type="component" value="Unassembled WGS sequence"/>
</dbReference>
<keyword evidence="4" id="KW-1185">Reference proteome</keyword>
<name>M0NP61_9EURY</name>
<dbReference type="AlphaFoldDB" id="M0NP61"/>
<comment type="caution">
    <text evidence="3">The sequence shown here is derived from an EMBL/GenBank/DDBJ whole genome shotgun (WGS) entry which is preliminary data.</text>
</comment>
<feature type="compositionally biased region" description="Basic and acidic residues" evidence="2">
    <location>
        <begin position="39"/>
        <end position="49"/>
    </location>
</feature>
<feature type="region of interest" description="Disordered" evidence="2">
    <location>
        <begin position="191"/>
        <end position="214"/>
    </location>
</feature>
<evidence type="ECO:0000313" key="4">
    <source>
        <dbReference type="Proteomes" id="UP000011546"/>
    </source>
</evidence>
<sequence>MTHEDDRSGAAGTDSAGADTAEADSAEADAADTDAAEADGSRGDRLERHPTGGVRNSLWSWPDAKSPLAVVRNYVVIVLARICPSLRLKNWLLRRIGVTVGAGVSWGLESTPDVFWPERITVGNDAIIGYDATLLCHEFLQNEYRLGDVVVGDRAMVGAGTIVLPGVTIGEDARVAANSLVAEDVPPGTTVAGVPAEVVSRAGEQGGDPNEADD</sequence>